<dbReference type="EMBL" id="CAVNYO010000436">
    <property type="protein sequence ID" value="CAK5279486.1"/>
    <property type="molecule type" value="Genomic_DNA"/>
</dbReference>
<feature type="non-terminal residue" evidence="1">
    <location>
        <position position="1"/>
    </location>
</feature>
<evidence type="ECO:0000313" key="1">
    <source>
        <dbReference type="EMBL" id="CAK5279486.1"/>
    </source>
</evidence>
<protein>
    <submittedName>
        <fullName evidence="1">Uncharacterized protein</fullName>
    </submittedName>
</protein>
<evidence type="ECO:0000313" key="2">
    <source>
        <dbReference type="Proteomes" id="UP001295794"/>
    </source>
</evidence>
<dbReference type="SUPFAM" id="SSF56300">
    <property type="entry name" value="Metallo-dependent phosphatases"/>
    <property type="match status" value="1"/>
</dbReference>
<proteinExistence type="predicted"/>
<accession>A0AAD2HP05</accession>
<dbReference type="Gene3D" id="3.60.21.10">
    <property type="match status" value="1"/>
</dbReference>
<gene>
    <name evidence="1" type="ORF">MYCIT1_LOCUS29535</name>
</gene>
<sequence>MTRGPTDWMDRQGTTTLTLVCVSISVECRGRTLVGYRQLVELMKATTFVRVQCYPHVRCNLTGLQPWISSNIIDVDTSEVPPSLNAFQIFERSGLRIGVIGLVEEEWIGTVANWPANFVHKDMQQV</sequence>
<reference evidence="1" key="1">
    <citation type="submission" date="2023-11" db="EMBL/GenBank/DDBJ databases">
        <authorList>
            <person name="De Vega J J."/>
            <person name="De Vega J J."/>
        </authorList>
    </citation>
    <scope>NUCLEOTIDE SEQUENCE</scope>
</reference>
<dbReference type="InterPro" id="IPR029052">
    <property type="entry name" value="Metallo-depent_PP-like"/>
</dbReference>
<dbReference type="AlphaFoldDB" id="A0AAD2HP05"/>
<comment type="caution">
    <text evidence="1">The sequence shown here is derived from an EMBL/GenBank/DDBJ whole genome shotgun (WGS) entry which is preliminary data.</text>
</comment>
<organism evidence="1 2">
    <name type="scientific">Mycena citricolor</name>
    <dbReference type="NCBI Taxonomy" id="2018698"/>
    <lineage>
        <taxon>Eukaryota</taxon>
        <taxon>Fungi</taxon>
        <taxon>Dikarya</taxon>
        <taxon>Basidiomycota</taxon>
        <taxon>Agaricomycotina</taxon>
        <taxon>Agaricomycetes</taxon>
        <taxon>Agaricomycetidae</taxon>
        <taxon>Agaricales</taxon>
        <taxon>Marasmiineae</taxon>
        <taxon>Mycenaceae</taxon>
        <taxon>Mycena</taxon>
    </lineage>
</organism>
<keyword evidence="2" id="KW-1185">Reference proteome</keyword>
<dbReference type="Proteomes" id="UP001295794">
    <property type="component" value="Unassembled WGS sequence"/>
</dbReference>
<name>A0AAD2HP05_9AGAR</name>